<evidence type="ECO:0000313" key="3">
    <source>
        <dbReference type="Proteomes" id="UP000324781"/>
    </source>
</evidence>
<feature type="transmembrane region" description="Helical" evidence="1">
    <location>
        <begin position="299"/>
        <end position="323"/>
    </location>
</feature>
<sequence>MKKRHIGMIAAWLLIFIMTGAVIVLADENNPTVSAGEILDHDFIVEGYSVTNDGTIRGDLLSFSQRLTVRGYVEGDIIAFAPDIFIGGEVGGSLRLAGSSIIVASRVARNVMLIGSGLVLDKGSVVLKNAYLMGDTVKSLGTVEGTITIYGTDVTLGGVYNGDVTVHMLGERASLNILQDTVINGKLTYIGANAFTPPSYARVKDYEYIKVSPSESSSRMDVMAVVKRLATLTVYYLFALLLFRLFPRFFVRSGDFIAKSPLATAGVGMATLGTFVGGLLILLILILLVMTILDKSILGFTGLVFLFFGLMTILFADLPVSLWLGGKIAGKTDSVPARLAAGLVTIQAAKLILKLLGGLPSVGPVFSALGFMVNAAVWLLGTGAIVKTLFSMLKAANRQADAEAEDFSLSD</sequence>
<keyword evidence="1" id="KW-0812">Transmembrane</keyword>
<organism evidence="2 3">
    <name type="scientific">Thermoclostridium caenicola</name>
    <dbReference type="NCBI Taxonomy" id="659425"/>
    <lineage>
        <taxon>Bacteria</taxon>
        <taxon>Bacillati</taxon>
        <taxon>Bacillota</taxon>
        <taxon>Clostridia</taxon>
        <taxon>Eubacteriales</taxon>
        <taxon>Oscillospiraceae</taxon>
        <taxon>Thermoclostridium</taxon>
    </lineage>
</organism>
<name>A0A1M6BI74_9FIRM</name>
<dbReference type="EMBL" id="FQZP01000003">
    <property type="protein sequence ID" value="SHI48386.1"/>
    <property type="molecule type" value="Genomic_DNA"/>
</dbReference>
<gene>
    <name evidence="2" type="ORF">SAMN05444373_100315</name>
</gene>
<keyword evidence="3" id="KW-1185">Reference proteome</keyword>
<evidence type="ECO:0008006" key="4">
    <source>
        <dbReference type="Google" id="ProtNLM"/>
    </source>
</evidence>
<dbReference type="RefSeq" id="WP_149677563.1">
    <property type="nucleotide sequence ID" value="NZ_FQZP01000003.1"/>
</dbReference>
<reference evidence="2 3" key="1">
    <citation type="submission" date="2016-11" db="EMBL/GenBank/DDBJ databases">
        <authorList>
            <person name="Varghese N."/>
            <person name="Submissions S."/>
        </authorList>
    </citation>
    <scope>NUCLEOTIDE SEQUENCE [LARGE SCALE GENOMIC DNA]</scope>
    <source>
        <strain evidence="2 3">DSM 19027</strain>
    </source>
</reference>
<feature type="transmembrane region" description="Helical" evidence="1">
    <location>
        <begin position="267"/>
        <end position="293"/>
    </location>
</feature>
<accession>A0A1M6BI74</accession>
<feature type="transmembrane region" description="Helical" evidence="1">
    <location>
        <begin position="365"/>
        <end position="390"/>
    </location>
</feature>
<evidence type="ECO:0000313" key="2">
    <source>
        <dbReference type="EMBL" id="SHI48386.1"/>
    </source>
</evidence>
<dbReference type="AlphaFoldDB" id="A0A1M6BI74"/>
<feature type="transmembrane region" description="Helical" evidence="1">
    <location>
        <begin position="229"/>
        <end position="246"/>
    </location>
</feature>
<keyword evidence="1" id="KW-0472">Membrane</keyword>
<dbReference type="Proteomes" id="UP000324781">
    <property type="component" value="Unassembled WGS sequence"/>
</dbReference>
<proteinExistence type="predicted"/>
<protein>
    <recommendedName>
        <fullName evidence="4">Polymer-forming cytoskeletal protein</fullName>
    </recommendedName>
</protein>
<evidence type="ECO:0000256" key="1">
    <source>
        <dbReference type="SAM" id="Phobius"/>
    </source>
</evidence>
<keyword evidence="1" id="KW-1133">Transmembrane helix</keyword>